<sequence>MSVNFLRALLAVVAMVAVSIATPVQAASYKELVSQGYKTGKLTRGPSGAQGWILSKDKTREFCLMTATSAYIGKNGMVAFTSAGRQVKIDRKVFESHAGSAGPLPQLEDLNAGRPGPDDVGVCRPVNRELI</sequence>
<comment type="caution">
    <text evidence="2">The sequence shown here is derived from an EMBL/GenBank/DDBJ whole genome shotgun (WGS) entry which is preliminary data.</text>
</comment>
<protein>
    <recommendedName>
        <fullName evidence="4">DUF995 domain-containing protein</fullName>
    </recommendedName>
</protein>
<evidence type="ECO:0000313" key="2">
    <source>
        <dbReference type="EMBL" id="KAB1085087.1"/>
    </source>
</evidence>
<organism evidence="2 3">
    <name type="scientific">Neorhizobium galegae</name>
    <name type="common">Rhizobium galegae</name>
    <dbReference type="NCBI Taxonomy" id="399"/>
    <lineage>
        <taxon>Bacteria</taxon>
        <taxon>Pseudomonadati</taxon>
        <taxon>Pseudomonadota</taxon>
        <taxon>Alphaproteobacteria</taxon>
        <taxon>Hyphomicrobiales</taxon>
        <taxon>Rhizobiaceae</taxon>
        <taxon>Rhizobium/Agrobacterium group</taxon>
        <taxon>Neorhizobium</taxon>
    </lineage>
</organism>
<keyword evidence="1" id="KW-0732">Signal</keyword>
<evidence type="ECO:0008006" key="4">
    <source>
        <dbReference type="Google" id="ProtNLM"/>
    </source>
</evidence>
<gene>
    <name evidence="2" type="ORF">F4V91_00730</name>
</gene>
<proteinExistence type="predicted"/>
<reference evidence="2 3" key="1">
    <citation type="submission" date="2019-09" db="EMBL/GenBank/DDBJ databases">
        <title>Genome sequencing of Ng87 strain.</title>
        <authorList>
            <person name="Karasev E.S."/>
            <person name="Andronov E."/>
        </authorList>
    </citation>
    <scope>NUCLEOTIDE SEQUENCE [LARGE SCALE GENOMIC DNA]</scope>
    <source>
        <strain evidence="2 3">Ng87</strain>
    </source>
</reference>
<dbReference type="EMBL" id="VZUL01000002">
    <property type="protein sequence ID" value="KAB1085087.1"/>
    <property type="molecule type" value="Genomic_DNA"/>
</dbReference>
<evidence type="ECO:0000313" key="3">
    <source>
        <dbReference type="Proteomes" id="UP000386575"/>
    </source>
</evidence>
<feature type="signal peptide" evidence="1">
    <location>
        <begin position="1"/>
        <end position="26"/>
    </location>
</feature>
<feature type="chain" id="PRO_5025569906" description="DUF995 domain-containing protein" evidence="1">
    <location>
        <begin position="27"/>
        <end position="131"/>
    </location>
</feature>
<dbReference type="Proteomes" id="UP000386575">
    <property type="component" value="Unassembled WGS sequence"/>
</dbReference>
<accession>A0A6A1TQG3</accession>
<name>A0A6A1TQG3_NEOGA</name>
<evidence type="ECO:0000256" key="1">
    <source>
        <dbReference type="SAM" id="SignalP"/>
    </source>
</evidence>
<dbReference type="AlphaFoldDB" id="A0A6A1TQG3"/>
<dbReference type="RefSeq" id="WP_151040673.1">
    <property type="nucleotide sequence ID" value="NZ_VZUL01000002.1"/>
</dbReference>